<dbReference type="HOGENOM" id="CLU_1342053_0_0_11"/>
<reference evidence="1 2" key="1">
    <citation type="submission" date="2014-04" db="EMBL/GenBank/DDBJ databases">
        <title>The Genome Sequence of Mycobacterium tuberculosis TKK-01-0051.</title>
        <authorList>
            <consortium name="The Broad Institute Genomics Platform"/>
            <consortium name="The Broad Institute Genome Sequencing Center for Infectious Disease"/>
            <person name="Earl A.M."/>
            <person name="Cohen K."/>
            <person name="Pym A."/>
            <person name="Bishai W."/>
            <person name="Maharaj K."/>
            <person name="Desjardins C."/>
            <person name="Abeel T."/>
            <person name="Young S."/>
            <person name="Zeng Q."/>
            <person name="Gargeya S."/>
            <person name="Abouelleil A."/>
            <person name="Alvarado L."/>
            <person name="Chapman S.B."/>
            <person name="Gainer-Dewar J."/>
            <person name="Goldberg J."/>
            <person name="Griggs A."/>
            <person name="Gujja S."/>
            <person name="Hansen M."/>
            <person name="Howarth C."/>
            <person name="Imamovic A."/>
            <person name="Larimer J."/>
            <person name="Murphy C."/>
            <person name="Naylor J."/>
            <person name="Pearson M."/>
            <person name="Poon T.W."/>
            <person name="Priest M."/>
            <person name="Roberts A."/>
            <person name="Saif S."/>
            <person name="Shea T."/>
            <person name="Sykes S."/>
            <person name="Wortman J."/>
            <person name="Nusbaum C."/>
            <person name="Birren B."/>
        </authorList>
    </citation>
    <scope>NUCLEOTIDE SEQUENCE [LARGE SCALE GENOMIC DNA]</scope>
    <source>
        <strain evidence="1 2">TKK-01-0051</strain>
    </source>
</reference>
<dbReference type="Pfam" id="PF19457">
    <property type="entry name" value="DUF5994"/>
    <property type="match status" value="1"/>
</dbReference>
<dbReference type="NCBIfam" id="NF046112">
    <property type="entry name" value="MSMEG_6209_Nter"/>
    <property type="match status" value="1"/>
</dbReference>
<sequence length="240" mass="26565">MVLNMRGAVGPIREIRKQVGDMEQSNRLQLKTYRAVSEHIDGAWWPRSTDLAAELPGLVASLSDRLGQIVMVGYRRNAWHETPPLVEIDGHSIELLGFINDEEASVIVMGENGRHITLHVIRPDTDPDVARGALDAVRTPADAALPPAVRVTVGRSVADVADKLARHEGLDDERRTAQIRRWCEETAQRFIDAPVQTFVPILVEHIVRNRMMESPNQRYPADGGLCITVPGNSAPYSISS</sequence>
<accession>A0A051UI11</accession>
<comment type="caution">
    <text evidence="1">The sequence shown here is derived from an EMBL/GenBank/DDBJ whole genome shotgun (WGS) entry which is preliminary data.</text>
</comment>
<proteinExistence type="predicted"/>
<organism evidence="1 2">
    <name type="scientific">Mycobacterium [tuberculosis] TKK-01-0051</name>
    <dbReference type="NCBI Taxonomy" id="1324261"/>
    <lineage>
        <taxon>Bacteria</taxon>
        <taxon>Bacillati</taxon>
        <taxon>Actinomycetota</taxon>
        <taxon>Actinomycetes</taxon>
        <taxon>Mycobacteriales</taxon>
        <taxon>Mycobacteriaceae</taxon>
        <taxon>Mycobacterium</taxon>
        <taxon>Mycobacterium avium complex (MAC)</taxon>
    </lineage>
</organism>
<gene>
    <name evidence="1" type="ORF">K875_01369</name>
</gene>
<evidence type="ECO:0000313" key="1">
    <source>
        <dbReference type="EMBL" id="KBZ68812.1"/>
    </source>
</evidence>
<protein>
    <submittedName>
        <fullName evidence="1">Uncharacterized protein</fullName>
    </submittedName>
</protein>
<dbReference type="AlphaFoldDB" id="A0A051UI11"/>
<dbReference type="EMBL" id="JLXW01000002">
    <property type="protein sequence ID" value="KBZ68812.1"/>
    <property type="molecule type" value="Genomic_DNA"/>
</dbReference>
<name>A0A051UI11_9MYCO</name>
<evidence type="ECO:0000313" key="2">
    <source>
        <dbReference type="Proteomes" id="UP000025947"/>
    </source>
</evidence>
<dbReference type="Proteomes" id="UP000025947">
    <property type="component" value="Unassembled WGS sequence"/>
</dbReference>
<dbReference type="InterPro" id="IPR046036">
    <property type="entry name" value="DUF5994"/>
</dbReference>
<keyword evidence="2" id="KW-1185">Reference proteome</keyword>